<proteinExistence type="predicted"/>
<keyword evidence="8" id="KW-1185">Reference proteome</keyword>
<dbReference type="OrthoDB" id="9767994at2"/>
<dbReference type="PANTHER" id="PTHR47495:SF1">
    <property type="entry name" value="BLL3820 PROTEIN"/>
    <property type="match status" value="1"/>
</dbReference>
<feature type="domain" description="Cytochrome c" evidence="6">
    <location>
        <begin position="784"/>
        <end position="887"/>
    </location>
</feature>
<keyword evidence="3 4" id="KW-0408">Iron</keyword>
<dbReference type="GO" id="GO:0016491">
    <property type="term" value="F:oxidoreductase activity"/>
    <property type="evidence" value="ECO:0007669"/>
    <property type="project" value="InterPro"/>
</dbReference>
<evidence type="ECO:0000256" key="2">
    <source>
        <dbReference type="ARBA" id="ARBA00022723"/>
    </source>
</evidence>
<evidence type="ECO:0000259" key="6">
    <source>
        <dbReference type="PROSITE" id="PS51007"/>
    </source>
</evidence>
<dbReference type="SUPFAM" id="SSF56003">
    <property type="entry name" value="Molybdenum cofactor-binding domain"/>
    <property type="match status" value="2"/>
</dbReference>
<feature type="domain" description="Cytochrome c" evidence="6">
    <location>
        <begin position="929"/>
        <end position="1037"/>
    </location>
</feature>
<dbReference type="GO" id="GO:0020037">
    <property type="term" value="F:heme binding"/>
    <property type="evidence" value="ECO:0007669"/>
    <property type="project" value="InterPro"/>
</dbReference>
<feature type="region of interest" description="Disordered" evidence="5">
    <location>
        <begin position="266"/>
        <end position="295"/>
    </location>
</feature>
<dbReference type="RefSeq" id="WP_097141836.1">
    <property type="nucleotide sequence ID" value="NZ_OBQD01000014.1"/>
</dbReference>
<accession>A0A285UYD3</accession>
<dbReference type="SUPFAM" id="SSF54665">
    <property type="entry name" value="CO dehydrogenase molybdoprotein N-domain-like"/>
    <property type="match status" value="1"/>
</dbReference>
<dbReference type="SUPFAM" id="SSF46626">
    <property type="entry name" value="Cytochrome c"/>
    <property type="match status" value="3"/>
</dbReference>
<dbReference type="PROSITE" id="PS51007">
    <property type="entry name" value="CYTC"/>
    <property type="match status" value="3"/>
</dbReference>
<dbReference type="Pfam" id="PF00034">
    <property type="entry name" value="Cytochrom_C"/>
    <property type="match status" value="1"/>
</dbReference>
<dbReference type="InterPro" id="IPR008274">
    <property type="entry name" value="AldOxase/xan_DH_MoCoBD1"/>
</dbReference>
<dbReference type="SMART" id="SM01008">
    <property type="entry name" value="Ald_Xan_dh_C"/>
    <property type="match status" value="1"/>
</dbReference>
<dbReference type="Gene3D" id="3.30.365.10">
    <property type="entry name" value="Aldehyde oxidase/xanthine dehydrogenase, molybdopterin binding domain"/>
    <property type="match status" value="4"/>
</dbReference>
<dbReference type="PANTHER" id="PTHR47495">
    <property type="entry name" value="ALDEHYDE DEHYDROGENASE"/>
    <property type="match status" value="1"/>
</dbReference>
<evidence type="ECO:0000256" key="1">
    <source>
        <dbReference type="ARBA" id="ARBA00022617"/>
    </source>
</evidence>
<keyword evidence="2 4" id="KW-0479">Metal-binding</keyword>
<dbReference type="InterPro" id="IPR036909">
    <property type="entry name" value="Cyt_c-like_dom_sf"/>
</dbReference>
<evidence type="ECO:0000313" key="7">
    <source>
        <dbReference type="EMBL" id="SOC45281.1"/>
    </source>
</evidence>
<dbReference type="InterPro" id="IPR009056">
    <property type="entry name" value="Cyt_c-like_dom"/>
</dbReference>
<dbReference type="InterPro" id="IPR036856">
    <property type="entry name" value="Ald_Oxase/Xan_DH_a/b_sf"/>
</dbReference>
<dbReference type="Pfam" id="PF20256">
    <property type="entry name" value="MoCoBD_2"/>
    <property type="match status" value="2"/>
</dbReference>
<dbReference type="InterPro" id="IPR000674">
    <property type="entry name" value="Ald_Oxase/Xan_DH_a/b"/>
</dbReference>
<evidence type="ECO:0000256" key="5">
    <source>
        <dbReference type="SAM" id="MobiDB-lite"/>
    </source>
</evidence>
<dbReference type="AlphaFoldDB" id="A0A285UYD3"/>
<keyword evidence="1 4" id="KW-0349">Heme</keyword>
<protein>
    <submittedName>
        <fullName evidence="7">Nicotinate dehydrogenase subunit B</fullName>
    </submittedName>
</protein>
<dbReference type="InterPro" id="IPR046867">
    <property type="entry name" value="AldOxase/xan_DH_MoCoBD2"/>
</dbReference>
<reference evidence="7 8" key="1">
    <citation type="submission" date="2017-08" db="EMBL/GenBank/DDBJ databases">
        <authorList>
            <person name="de Groot N.N."/>
        </authorList>
    </citation>
    <scope>NUCLEOTIDE SEQUENCE [LARGE SCALE GENOMIC DNA]</scope>
    <source>
        <strain evidence="7 8">JC85</strain>
    </source>
</reference>
<dbReference type="GO" id="GO:0046872">
    <property type="term" value="F:metal ion binding"/>
    <property type="evidence" value="ECO:0007669"/>
    <property type="project" value="UniProtKB-KW"/>
</dbReference>
<feature type="domain" description="Cytochrome c" evidence="6">
    <location>
        <begin position="1065"/>
        <end position="1156"/>
    </location>
</feature>
<dbReference type="Gene3D" id="3.90.1170.50">
    <property type="entry name" value="Aldehyde oxidase/xanthine dehydrogenase, a/b hammerhead"/>
    <property type="match status" value="1"/>
</dbReference>
<dbReference type="InterPro" id="IPR052516">
    <property type="entry name" value="N-heterocyclic_Hydroxylase"/>
</dbReference>
<dbReference type="Proteomes" id="UP000219167">
    <property type="component" value="Unassembled WGS sequence"/>
</dbReference>
<gene>
    <name evidence="7" type="ORF">SAMN05892877_114119</name>
</gene>
<dbReference type="Gene3D" id="1.10.760.10">
    <property type="entry name" value="Cytochrome c-like domain"/>
    <property type="match status" value="2"/>
</dbReference>
<organism evidence="7 8">
    <name type="scientific">Rhizobium subbaraonis</name>
    <dbReference type="NCBI Taxonomy" id="908946"/>
    <lineage>
        <taxon>Bacteria</taxon>
        <taxon>Pseudomonadati</taxon>
        <taxon>Pseudomonadota</taxon>
        <taxon>Alphaproteobacteria</taxon>
        <taxon>Hyphomicrobiales</taxon>
        <taxon>Rhizobiaceae</taxon>
        <taxon>Rhizobium/Agrobacterium group</taxon>
        <taxon>Rhizobium</taxon>
    </lineage>
</organism>
<dbReference type="Pfam" id="PF13442">
    <property type="entry name" value="Cytochrome_CBB3"/>
    <property type="match status" value="1"/>
</dbReference>
<dbReference type="InterPro" id="IPR037165">
    <property type="entry name" value="AldOxase/xan_DH_Mopterin-bd_sf"/>
</dbReference>
<sequence>MIRDEEQYGSATAAASGQLCVYAAGAGGRIYLSIDQAGVVRAFNGHVDLGTGIRTSLAQIVAEELDVPFSHVEMILGDTRTGPDQGATIASETIQVTAIPLRQASATARAYLLDKAAAHLDAPRDRIILDEGMIRGSEGENWNIPIGDLIAGEDIRLEIDPDAPVKPVSSYRLVGASRPRVDIPAKATGKWTYVHDVRVPGMLHGRVVRPPYAGFDHGDHVGNSLIAVDEASVAHIDGLVAVVAIGDFVGVVATREENAAEAARSLKVDWRPAPHQPDLNSPENALRANPATPRKLADRGNVDLALAASPQPMDRTYVWPYQMHASIGPSCAVADYRDGRLTVWSGTQNPFPMRRDLALLLDIPEDVIVVERLEAAGCYGRNCADDVTADAALLSRAVGAPVRVQLTREQEHSWEPKGAAQVMDVRGGLDMEGGPAAYDFQTRYPSNLAPTLPLILTGKVPPIADVLQMGDRTAIPPYAYGNLRVTVHDMPPIARASWFRGVSAMPNTFAHECYVDELAAAAGVDPIEYRLRYLHDPRAVDLVRAVAERSKWVPHTTHGTLGGEGDLLYGRGFAYAVYVHGKFPGTAAAWAAWVADVAVNKKTGEVAVTKVICGQDSGLMINPDGVRHQIHGNIIQSTSRVLKEKVDFSSTAVTSKEWGGYPLITFPEVPDIDVLMIPRQDEPPLGVGESASVPSAAAIANAVYDATGIRFRELPFTPEKILAGLNGDEPRRPQAASRKRWWRNIGLSVAGSVAALSGLATMASPWRPAIPSIERPGSDVYSAATIERGRLAAAAGACNVCHVGNDGTPFAGGRRFDTPFGAVYATNITPDVENGIGGWSYTAFERAMREGVSRDGRHLYPAHPYTSFAGADDADLQALYAYLTTQQPVAQRAPETKLKFPYSFRPMMAGWNAMFHKAEPFKYDASRDSQWNRGAYLVETLGHCSACHTERNVLGAEKGGAAHLSGGFVDGWEAPALNALAKGPVGWTEDAFFHYLRKGHSNQHGSAAGPMADVVKAMQPLPDSDIRAMANYLASLNADAPPDKAEAQREAAIAASNAARTEAARISPRGERIFNGACDSCHGNDKILSSLALNSNLHADTPDNLLQALLNGVEAPAILAQTTGREAPEVMSMPSFRQTLDQRQLEDLATYVRARFAPDKPAWEDFAAAMQRVNAASH</sequence>
<dbReference type="GO" id="GO:0009055">
    <property type="term" value="F:electron transfer activity"/>
    <property type="evidence" value="ECO:0007669"/>
    <property type="project" value="InterPro"/>
</dbReference>
<evidence type="ECO:0000256" key="4">
    <source>
        <dbReference type="PROSITE-ProRule" id="PRU00433"/>
    </source>
</evidence>
<dbReference type="EMBL" id="OBQD01000014">
    <property type="protein sequence ID" value="SOC45281.1"/>
    <property type="molecule type" value="Genomic_DNA"/>
</dbReference>
<evidence type="ECO:0000256" key="3">
    <source>
        <dbReference type="ARBA" id="ARBA00023004"/>
    </source>
</evidence>
<evidence type="ECO:0000313" key="8">
    <source>
        <dbReference type="Proteomes" id="UP000219167"/>
    </source>
</evidence>
<name>A0A285UYD3_9HYPH</name>
<dbReference type="Pfam" id="PF02738">
    <property type="entry name" value="MoCoBD_1"/>
    <property type="match status" value="1"/>
</dbReference>